<gene>
    <name evidence="5" type="ORF">FSW04_00835</name>
</gene>
<evidence type="ECO:0000259" key="3">
    <source>
        <dbReference type="Pfam" id="PF00534"/>
    </source>
</evidence>
<dbReference type="Pfam" id="PF00534">
    <property type="entry name" value="Glycos_transf_1"/>
    <property type="match status" value="1"/>
</dbReference>
<dbReference type="AlphaFoldDB" id="A0A5B8TZV8"/>
<dbReference type="EMBL" id="CP042430">
    <property type="protein sequence ID" value="QEC46261.1"/>
    <property type="molecule type" value="Genomic_DNA"/>
</dbReference>
<proteinExistence type="predicted"/>
<feature type="domain" description="Glycosyltransferase subfamily 4-like N-terminal" evidence="4">
    <location>
        <begin position="15"/>
        <end position="178"/>
    </location>
</feature>
<evidence type="ECO:0000313" key="5">
    <source>
        <dbReference type="EMBL" id="QEC46261.1"/>
    </source>
</evidence>
<accession>A0A5B8TZV8</accession>
<evidence type="ECO:0000256" key="2">
    <source>
        <dbReference type="ARBA" id="ARBA00022679"/>
    </source>
</evidence>
<dbReference type="CDD" id="cd03809">
    <property type="entry name" value="GT4_MtfB-like"/>
    <property type="match status" value="1"/>
</dbReference>
<reference evidence="5 6" key="1">
    <citation type="journal article" date="2018" name="J. Microbiol.">
        <title>Baekduia soli gen. nov., sp. nov., a novel bacterium isolated from the soil of Baekdu Mountain and proposal of a novel family name, Baekduiaceae fam. nov.</title>
        <authorList>
            <person name="An D.S."/>
            <person name="Siddiqi M.Z."/>
            <person name="Kim K.H."/>
            <person name="Yu H.S."/>
            <person name="Im W.T."/>
        </authorList>
    </citation>
    <scope>NUCLEOTIDE SEQUENCE [LARGE SCALE GENOMIC DNA]</scope>
    <source>
        <strain evidence="5 6">BR7-21</strain>
    </source>
</reference>
<keyword evidence="6" id="KW-1185">Reference proteome</keyword>
<evidence type="ECO:0000256" key="1">
    <source>
        <dbReference type="ARBA" id="ARBA00022676"/>
    </source>
</evidence>
<evidence type="ECO:0000259" key="4">
    <source>
        <dbReference type="Pfam" id="PF13439"/>
    </source>
</evidence>
<dbReference type="GO" id="GO:0009103">
    <property type="term" value="P:lipopolysaccharide biosynthetic process"/>
    <property type="evidence" value="ECO:0007669"/>
    <property type="project" value="TreeGrafter"/>
</dbReference>
<feature type="domain" description="Glycosyl transferase family 1" evidence="3">
    <location>
        <begin position="199"/>
        <end position="352"/>
    </location>
</feature>
<dbReference type="InterPro" id="IPR028098">
    <property type="entry name" value="Glyco_trans_4-like_N"/>
</dbReference>
<protein>
    <submittedName>
        <fullName evidence="5">Glycosyltransferase family 4 protein</fullName>
    </submittedName>
</protein>
<evidence type="ECO:0000313" key="6">
    <source>
        <dbReference type="Proteomes" id="UP000321805"/>
    </source>
</evidence>
<keyword evidence="2 5" id="KW-0808">Transferase</keyword>
<dbReference type="PANTHER" id="PTHR46401">
    <property type="entry name" value="GLYCOSYLTRANSFERASE WBBK-RELATED"/>
    <property type="match status" value="1"/>
</dbReference>
<dbReference type="Pfam" id="PF13439">
    <property type="entry name" value="Glyco_transf_4"/>
    <property type="match status" value="1"/>
</dbReference>
<dbReference type="Proteomes" id="UP000321805">
    <property type="component" value="Chromosome"/>
</dbReference>
<dbReference type="KEGG" id="bsol:FSW04_00835"/>
<dbReference type="OrthoDB" id="9801609at2"/>
<dbReference type="InterPro" id="IPR001296">
    <property type="entry name" value="Glyco_trans_1"/>
</dbReference>
<name>A0A5B8TZV8_9ACTN</name>
<organism evidence="5 6">
    <name type="scientific">Baekduia soli</name>
    <dbReference type="NCBI Taxonomy" id="496014"/>
    <lineage>
        <taxon>Bacteria</taxon>
        <taxon>Bacillati</taxon>
        <taxon>Actinomycetota</taxon>
        <taxon>Thermoleophilia</taxon>
        <taxon>Solirubrobacterales</taxon>
        <taxon>Baekduiaceae</taxon>
        <taxon>Baekduia</taxon>
    </lineage>
</organism>
<sequence length="380" mass="39904">MRIGVNGLHLTEGGGGAVRYASELLRAICEADHGLDITMFISRDAPAELRDAVWASAVRWVQLPVAAHGAPNALLQAGGMLPLALAHRVGVMHSLAGVGPPRVPGAMASVVTLLDLIWLLLPDQVSMSAAERASWIRWTRFATQRATRVIAISHAGAADIARSYGIAPERIDVTPLGVRAVALAAPTPEPELRDRLALGAGPVLLSVGQQQPYKAQDQLIRALAQLGRRDVVLALPGPPTDYGGELARLAAGLGVGDRVRLLGFVSDADVEGLFAVATAVLQPSRMEGFGLPALEAMQRGRPLACSGRSALGEVVGDAALLVDPDDVGSIAAAMGRLLDDEALRDDLGRRGPARASEFTWEATAQATVESYRRALHAARS</sequence>
<dbReference type="SUPFAM" id="SSF53756">
    <property type="entry name" value="UDP-Glycosyltransferase/glycogen phosphorylase"/>
    <property type="match status" value="1"/>
</dbReference>
<dbReference type="PANTHER" id="PTHR46401:SF2">
    <property type="entry name" value="GLYCOSYLTRANSFERASE WBBK-RELATED"/>
    <property type="match status" value="1"/>
</dbReference>
<keyword evidence="1" id="KW-0328">Glycosyltransferase</keyword>
<dbReference type="RefSeq" id="WP_146915273.1">
    <property type="nucleotide sequence ID" value="NZ_CP042430.1"/>
</dbReference>
<dbReference type="GO" id="GO:0016757">
    <property type="term" value="F:glycosyltransferase activity"/>
    <property type="evidence" value="ECO:0007669"/>
    <property type="project" value="UniProtKB-KW"/>
</dbReference>
<dbReference type="Gene3D" id="3.40.50.2000">
    <property type="entry name" value="Glycogen Phosphorylase B"/>
    <property type="match status" value="2"/>
</dbReference>